<evidence type="ECO:0000259" key="12">
    <source>
        <dbReference type="PROSITE" id="PS51671"/>
    </source>
</evidence>
<comment type="catalytic activity">
    <reaction evidence="10">
        <text>(2R)-3-phosphoglycerate + NAD(+) = 3-phosphooxypyruvate + NADH + H(+)</text>
        <dbReference type="Rhea" id="RHEA:12641"/>
        <dbReference type="ChEBI" id="CHEBI:15378"/>
        <dbReference type="ChEBI" id="CHEBI:18110"/>
        <dbReference type="ChEBI" id="CHEBI:57540"/>
        <dbReference type="ChEBI" id="CHEBI:57945"/>
        <dbReference type="ChEBI" id="CHEBI:58272"/>
        <dbReference type="EC" id="1.1.1.95"/>
    </reaction>
</comment>
<dbReference type="CDD" id="cd04901">
    <property type="entry name" value="ACT_3PGDH"/>
    <property type="match status" value="1"/>
</dbReference>
<dbReference type="HOGENOM" id="CLU_019796_9_0_10"/>
<dbReference type="Pfam" id="PF00389">
    <property type="entry name" value="2-Hacid_dh"/>
    <property type="match status" value="1"/>
</dbReference>
<evidence type="ECO:0000256" key="5">
    <source>
        <dbReference type="ARBA" id="ARBA00021582"/>
    </source>
</evidence>
<dbReference type="SUPFAM" id="SSF52283">
    <property type="entry name" value="Formate/glycerate dehydrogenase catalytic domain-like"/>
    <property type="match status" value="1"/>
</dbReference>
<accession>X5E0T9</accession>
<dbReference type="EMBL" id="FOHT01000004">
    <property type="protein sequence ID" value="SES97534.1"/>
    <property type="molecule type" value="Genomic_DNA"/>
</dbReference>
<name>X5E0T9_9BACT</name>
<protein>
    <recommendedName>
        <fullName evidence="5">D-3-phosphoglycerate dehydrogenase</fullName>
        <ecNumber evidence="3">1.1.1.399</ecNumber>
        <ecNumber evidence="4">1.1.1.95</ecNumber>
    </recommendedName>
    <alternativeName>
        <fullName evidence="8">2-oxoglutarate reductase</fullName>
    </alternativeName>
</protein>
<proteinExistence type="inferred from homology"/>
<dbReference type="Proteomes" id="UP000023772">
    <property type="component" value="Chromosome"/>
</dbReference>
<dbReference type="STRING" id="1168034.FH5T_12625"/>
<dbReference type="CDD" id="cd12174">
    <property type="entry name" value="PGDH_like_3"/>
    <property type="match status" value="1"/>
</dbReference>
<evidence type="ECO:0000313" key="16">
    <source>
        <dbReference type="Proteomes" id="UP000181981"/>
    </source>
</evidence>
<evidence type="ECO:0000256" key="3">
    <source>
        <dbReference type="ARBA" id="ARBA00013001"/>
    </source>
</evidence>
<dbReference type="PANTHER" id="PTHR42938">
    <property type="entry name" value="FORMATE DEHYDROGENASE 1"/>
    <property type="match status" value="1"/>
</dbReference>
<comment type="function">
    <text evidence="1">Catalyzes the reversible oxidation of 3-phospho-D-glycerate to 3-phosphonooxypyruvate, the first step of the phosphorylated L-serine biosynthesis pathway. Also catalyzes the reversible oxidation of 2-hydroxyglutarate to 2-oxoglutarate.</text>
</comment>
<evidence type="ECO:0000256" key="7">
    <source>
        <dbReference type="ARBA" id="ARBA00023027"/>
    </source>
</evidence>
<dbReference type="KEGG" id="dori:FH5T_12625"/>
<evidence type="ECO:0000313" key="14">
    <source>
        <dbReference type="EMBL" id="SES97534.1"/>
    </source>
</evidence>
<dbReference type="AlphaFoldDB" id="X5E0T9"/>
<reference evidence="14 16" key="2">
    <citation type="submission" date="2016-10" db="EMBL/GenBank/DDBJ databases">
        <authorList>
            <person name="de Groot N.N."/>
        </authorList>
    </citation>
    <scope>NUCLEOTIDE SEQUENCE [LARGE SCALE GENOMIC DNA]</scope>
    <source>
        <strain evidence="14 16">DSM 25947</strain>
    </source>
</reference>
<evidence type="ECO:0000256" key="8">
    <source>
        <dbReference type="ARBA" id="ARBA00030455"/>
    </source>
</evidence>
<evidence type="ECO:0000256" key="1">
    <source>
        <dbReference type="ARBA" id="ARBA00003800"/>
    </source>
</evidence>
<evidence type="ECO:0000256" key="2">
    <source>
        <dbReference type="ARBA" id="ARBA00005216"/>
    </source>
</evidence>
<evidence type="ECO:0000313" key="15">
    <source>
        <dbReference type="Proteomes" id="UP000023772"/>
    </source>
</evidence>
<feature type="domain" description="ACT" evidence="12">
    <location>
        <begin position="319"/>
        <end position="390"/>
    </location>
</feature>
<dbReference type="InterPro" id="IPR029752">
    <property type="entry name" value="D-isomer_DH_CS1"/>
</dbReference>
<dbReference type="SUPFAM" id="SSF55021">
    <property type="entry name" value="ACT-like"/>
    <property type="match status" value="1"/>
</dbReference>
<keyword evidence="6 11" id="KW-0560">Oxidoreductase</keyword>
<reference evidence="13 15" key="1">
    <citation type="submission" date="2014-03" db="EMBL/GenBank/DDBJ databases">
        <title>Complete genome sequence of a deeply braunched marine Bacteroidia bacterium Draconibacterium orientale type strain FH5T.</title>
        <authorList>
            <person name="Li X."/>
            <person name="Wang X."/>
            <person name="Xie Z."/>
            <person name="Du Z."/>
            <person name="Chen G."/>
        </authorList>
    </citation>
    <scope>NUCLEOTIDE SEQUENCE [LARGE SCALE GENOMIC DNA]</scope>
    <source>
        <strain evidence="13 15">FH5</strain>
    </source>
</reference>
<keyword evidence="15" id="KW-1185">Reference proteome</keyword>
<dbReference type="GO" id="GO:0004617">
    <property type="term" value="F:phosphoglycerate dehydrogenase activity"/>
    <property type="evidence" value="ECO:0007669"/>
    <property type="project" value="UniProtKB-EC"/>
</dbReference>
<dbReference type="EC" id="1.1.1.95" evidence="4"/>
<comment type="similarity">
    <text evidence="11">Belongs to the D-isomer specific 2-hydroxyacid dehydrogenase family.</text>
</comment>
<dbReference type="UniPathway" id="UPA00135">
    <property type="reaction ID" value="UER00196"/>
</dbReference>
<dbReference type="PROSITE" id="PS51671">
    <property type="entry name" value="ACT"/>
    <property type="match status" value="1"/>
</dbReference>
<dbReference type="Gene3D" id="3.30.70.260">
    <property type="match status" value="1"/>
</dbReference>
<dbReference type="GO" id="GO:0051287">
    <property type="term" value="F:NAD binding"/>
    <property type="evidence" value="ECO:0007669"/>
    <property type="project" value="InterPro"/>
</dbReference>
<dbReference type="InterPro" id="IPR036291">
    <property type="entry name" value="NAD(P)-bd_dom_sf"/>
</dbReference>
<dbReference type="PROSITE" id="PS00065">
    <property type="entry name" value="D_2_HYDROXYACID_DH_1"/>
    <property type="match status" value="1"/>
</dbReference>
<sequence length="390" mass="42186">MFKIQTLNKIDPDGLKLFPLDNYEIASELPNPDAIVLRSFKMHDVEIPSSVKAVARAGAGVNNIPIEKCTERGIVVFNTPGANANGVKEAVIAGMLMASRDYIGAANWAKTLIGQGDAVPSLVEQGKKNFAGEEIKGKTLAVIGLGAIGVLAANAASALRMNVIGYDPYMSVKHALKLSREVKVVEGIQVLLQQADFVTINIPLLPDTKGYINKDKFAMMKDGVKILNFARGGLVDHADLKVAIESGKVAKYITDFPDEECLKLDNVISIPHLGASTKESETNCAIMAVEQMRDYLENGNIKNSVNFPAAELERNGGSRILIANRNVPNMVSQISTVLAAEGLNIDNMLNKKRDNIAYNIIDVDAEKINDSVKEKLLAIDGIFMVRLINA</sequence>
<dbReference type="InterPro" id="IPR045865">
    <property type="entry name" value="ACT-like_dom_sf"/>
</dbReference>
<comment type="catalytic activity">
    <reaction evidence="9">
        <text>(R)-2-hydroxyglutarate + NAD(+) = 2-oxoglutarate + NADH + H(+)</text>
        <dbReference type="Rhea" id="RHEA:49612"/>
        <dbReference type="ChEBI" id="CHEBI:15378"/>
        <dbReference type="ChEBI" id="CHEBI:15801"/>
        <dbReference type="ChEBI" id="CHEBI:16810"/>
        <dbReference type="ChEBI" id="CHEBI:57540"/>
        <dbReference type="ChEBI" id="CHEBI:57945"/>
        <dbReference type="EC" id="1.1.1.399"/>
    </reaction>
</comment>
<dbReference type="eggNOG" id="COG0111">
    <property type="taxonomic scope" value="Bacteria"/>
</dbReference>
<dbReference type="Gene3D" id="3.40.50.720">
    <property type="entry name" value="NAD(P)-binding Rossmann-like Domain"/>
    <property type="match status" value="2"/>
</dbReference>
<dbReference type="RefSeq" id="WP_038558899.1">
    <property type="nucleotide sequence ID" value="NZ_CAXXJF010000003.1"/>
</dbReference>
<dbReference type="SUPFAM" id="SSF51735">
    <property type="entry name" value="NAD(P)-binding Rossmann-fold domains"/>
    <property type="match status" value="1"/>
</dbReference>
<evidence type="ECO:0000256" key="11">
    <source>
        <dbReference type="RuleBase" id="RU003719"/>
    </source>
</evidence>
<dbReference type="PANTHER" id="PTHR42938:SF47">
    <property type="entry name" value="HYDROXYPYRUVATE REDUCTASE"/>
    <property type="match status" value="1"/>
</dbReference>
<dbReference type="InterPro" id="IPR006140">
    <property type="entry name" value="D-isomer_DH_NAD-bd"/>
</dbReference>
<gene>
    <name evidence="13" type="ORF">FH5T_12625</name>
    <name evidence="14" type="ORF">SAMN05444285_10478</name>
</gene>
<comment type="pathway">
    <text evidence="2">Amino-acid biosynthesis; L-serine biosynthesis; L-serine from 3-phospho-D-glycerate: step 1/3.</text>
</comment>
<evidence type="ECO:0000256" key="9">
    <source>
        <dbReference type="ARBA" id="ARBA00048126"/>
    </source>
</evidence>
<keyword evidence="7" id="KW-0520">NAD</keyword>
<dbReference type="OrthoDB" id="9777288at2"/>
<dbReference type="EC" id="1.1.1.399" evidence="3"/>
<evidence type="ECO:0000256" key="4">
    <source>
        <dbReference type="ARBA" id="ARBA00013143"/>
    </source>
</evidence>
<evidence type="ECO:0000313" key="13">
    <source>
        <dbReference type="EMBL" id="AHW60176.1"/>
    </source>
</evidence>
<dbReference type="EMBL" id="CP007451">
    <property type="protein sequence ID" value="AHW60176.1"/>
    <property type="molecule type" value="Genomic_DNA"/>
</dbReference>
<dbReference type="InterPro" id="IPR002912">
    <property type="entry name" value="ACT_dom"/>
</dbReference>
<dbReference type="Pfam" id="PF02826">
    <property type="entry name" value="2-Hacid_dh_C"/>
    <property type="match status" value="1"/>
</dbReference>
<dbReference type="InterPro" id="IPR006139">
    <property type="entry name" value="D-isomer_2_OHA_DH_cat_dom"/>
</dbReference>
<evidence type="ECO:0000256" key="6">
    <source>
        <dbReference type="ARBA" id="ARBA00023002"/>
    </source>
</evidence>
<organism evidence="14 16">
    <name type="scientific">Draconibacterium orientale</name>
    <dbReference type="NCBI Taxonomy" id="1168034"/>
    <lineage>
        <taxon>Bacteria</taxon>
        <taxon>Pseudomonadati</taxon>
        <taxon>Bacteroidota</taxon>
        <taxon>Bacteroidia</taxon>
        <taxon>Marinilabiliales</taxon>
        <taxon>Prolixibacteraceae</taxon>
        <taxon>Draconibacterium</taxon>
    </lineage>
</organism>
<evidence type="ECO:0000256" key="10">
    <source>
        <dbReference type="ARBA" id="ARBA00048731"/>
    </source>
</evidence>
<dbReference type="Proteomes" id="UP000181981">
    <property type="component" value="Unassembled WGS sequence"/>
</dbReference>